<sequence>MAPGSSRLLVVHHSPTRVSRALTEAVLGGTRDPELAELGTDVEVVVRGALEATADDVQAADGLLLGTTANFGYMSGALKHFFDSTFLALGGALSDDGQGSGEPAAPGQKLPFGLWVHGRYDTTGATRSVLSITQALPWRQAVAPLEVLGDLDEAVTAAAHDLGATLAALTTEGR</sequence>
<comment type="caution">
    <text evidence="1">The sequence shown here is derived from an EMBL/GenBank/DDBJ whole genome shotgun (WGS) entry which is preliminary data.</text>
</comment>
<evidence type="ECO:0000313" key="1">
    <source>
        <dbReference type="EMBL" id="MBE7323698.1"/>
    </source>
</evidence>
<dbReference type="EMBL" id="JADCSA010000002">
    <property type="protein sequence ID" value="MBE7323698.1"/>
    <property type="molecule type" value="Genomic_DNA"/>
</dbReference>
<dbReference type="Gene3D" id="3.40.50.360">
    <property type="match status" value="1"/>
</dbReference>
<name>A0ABR9RQ58_9ACTN</name>
<keyword evidence="2" id="KW-1185">Reference proteome</keyword>
<organism evidence="1 2">
    <name type="scientific">Nocardioides malaquae</name>
    <dbReference type="NCBI Taxonomy" id="2773426"/>
    <lineage>
        <taxon>Bacteria</taxon>
        <taxon>Bacillati</taxon>
        <taxon>Actinomycetota</taxon>
        <taxon>Actinomycetes</taxon>
        <taxon>Propionibacteriales</taxon>
        <taxon>Nocardioidaceae</taxon>
        <taxon>Nocardioides</taxon>
    </lineage>
</organism>
<accession>A0ABR9RQ58</accession>
<evidence type="ECO:0000313" key="2">
    <source>
        <dbReference type="Proteomes" id="UP000756387"/>
    </source>
</evidence>
<dbReference type="RefSeq" id="WP_193636999.1">
    <property type="nucleotide sequence ID" value="NZ_JADCSA010000002.1"/>
</dbReference>
<reference evidence="1 2" key="1">
    <citation type="submission" date="2020-10" db="EMBL/GenBank/DDBJ databases">
        <title>Nocardioides sp. isolated from sludge.</title>
        <authorList>
            <person name="Zhang X."/>
        </authorList>
    </citation>
    <scope>NUCLEOTIDE SEQUENCE [LARGE SCALE GENOMIC DNA]</scope>
    <source>
        <strain evidence="1 2">Y6</strain>
    </source>
</reference>
<dbReference type="Proteomes" id="UP000756387">
    <property type="component" value="Unassembled WGS sequence"/>
</dbReference>
<gene>
    <name evidence="1" type="ORF">IEQ44_03405</name>
</gene>
<dbReference type="SUPFAM" id="SSF52218">
    <property type="entry name" value="Flavoproteins"/>
    <property type="match status" value="1"/>
</dbReference>
<proteinExistence type="predicted"/>
<dbReference type="InterPro" id="IPR029039">
    <property type="entry name" value="Flavoprotein-like_sf"/>
</dbReference>
<protein>
    <submittedName>
        <fullName evidence="1">Flavodoxin family protein</fullName>
    </submittedName>
</protein>